<gene>
    <name evidence="3" type="ORF">SAMN05880501_10753</name>
</gene>
<keyword evidence="2" id="KW-0472">Membrane</keyword>
<dbReference type="RefSeq" id="WP_097073792.1">
    <property type="nucleotide sequence ID" value="NZ_OBMQ01000007.1"/>
</dbReference>
<dbReference type="EMBL" id="OBMQ01000007">
    <property type="protein sequence ID" value="SOC12797.1"/>
    <property type="molecule type" value="Genomic_DNA"/>
</dbReference>
<sequence>MSKNIKGITLTIEGDSKPFQKALKDVDKASSNTAKELSQINRALKFDEGNTTLLSQKFEVLQDAINQTSTRLDALKQAQAEVDRQFANGEIDATAYREFKREIEITQGKLEAFKKQADTVQAKIDVKADTSGIDKMKSELKSLGSEAKQVGKEIGDSIASGAAVGVAALGGLAVAGQETAGDLAKMNAVLANTGFDNSSGAIDKILQESVAITGEMDSAVEAINNLANVDMDQSQLAQTMEHLTGAAIQFSDTLKLEGLADGLQETLATGEAIGSFGEYLERSGMNLDTFNDGLAKAKKNGTEMDFVLETLSNTGAKSFLDSYKEMNGALYENQLAQAELELQTGKFAETLAPVTSAVMGFVASIIEWMNNNPELARTITIVVGAIAGIAGAIALLAPVINGIMTLMPLLGTAFGAISAPIAIAVGAVVGFIALAALIFKNWEPISEFFKSLWEGIKQVFMSVISSISDFLSSAYENVKNITFNVWNGIKDFFSKWGDELLTFFTTGLFGVLVKLVVNNWDKIKQVTSQVFSNIKEFLSNIISNIVDGAVNKFNNFRDGIVKTFQNIKDKISSIWSGLKDVIKKPINSVIGLINQFIRGINKLKVPDWVPSVGGKGINIPEIPMLAKGTNYFKGGMAIVGEKGPELVEMPTGAKVHPNDRTQQMLGGDININVASLVVREEADIKKIAKELYNLQQSKNRGGGRW</sequence>
<dbReference type="InterPro" id="IPR016024">
    <property type="entry name" value="ARM-type_fold"/>
</dbReference>
<feature type="transmembrane region" description="Helical" evidence="2">
    <location>
        <begin position="500"/>
        <end position="517"/>
    </location>
</feature>
<keyword evidence="2" id="KW-0812">Transmembrane</keyword>
<evidence type="ECO:0000313" key="3">
    <source>
        <dbReference type="EMBL" id="SOC12797.1"/>
    </source>
</evidence>
<keyword evidence="1" id="KW-0175">Coiled coil</keyword>
<dbReference type="Gene3D" id="1.20.120.20">
    <property type="entry name" value="Apolipoprotein"/>
    <property type="match status" value="1"/>
</dbReference>
<dbReference type="PANTHER" id="PTHR37813:SF1">
    <property type="entry name" value="FELS-2 PROPHAGE PROTEIN"/>
    <property type="match status" value="1"/>
</dbReference>
<evidence type="ECO:0000313" key="4">
    <source>
        <dbReference type="Proteomes" id="UP000219636"/>
    </source>
</evidence>
<proteinExistence type="predicted"/>
<feature type="coiled-coil region" evidence="1">
    <location>
        <begin position="58"/>
        <end position="153"/>
    </location>
</feature>
<keyword evidence="4" id="KW-1185">Reference proteome</keyword>
<feature type="transmembrane region" description="Helical" evidence="2">
    <location>
        <begin position="409"/>
        <end position="439"/>
    </location>
</feature>
<dbReference type="PANTHER" id="PTHR37813">
    <property type="entry name" value="FELS-2 PROPHAGE PROTEIN"/>
    <property type="match status" value="1"/>
</dbReference>
<organism evidence="3 4">
    <name type="scientific">Ureibacillus xyleni</name>
    <dbReference type="NCBI Taxonomy" id="614648"/>
    <lineage>
        <taxon>Bacteria</taxon>
        <taxon>Bacillati</taxon>
        <taxon>Bacillota</taxon>
        <taxon>Bacilli</taxon>
        <taxon>Bacillales</taxon>
        <taxon>Caryophanaceae</taxon>
        <taxon>Ureibacillus</taxon>
    </lineage>
</organism>
<accession>A0A285SWS3</accession>
<dbReference type="SUPFAM" id="SSF48371">
    <property type="entry name" value="ARM repeat"/>
    <property type="match status" value="1"/>
</dbReference>
<evidence type="ECO:0000256" key="2">
    <source>
        <dbReference type="SAM" id="Phobius"/>
    </source>
</evidence>
<dbReference type="OrthoDB" id="2157658at2"/>
<name>A0A285SWS3_9BACL</name>
<dbReference type="SUPFAM" id="SSF57997">
    <property type="entry name" value="Tropomyosin"/>
    <property type="match status" value="1"/>
</dbReference>
<protein>
    <submittedName>
        <fullName evidence="3">Phage-related minor tail protein</fullName>
    </submittedName>
</protein>
<evidence type="ECO:0000256" key="1">
    <source>
        <dbReference type="SAM" id="Coils"/>
    </source>
</evidence>
<dbReference type="Proteomes" id="UP000219636">
    <property type="component" value="Unassembled WGS sequence"/>
</dbReference>
<keyword evidence="2" id="KW-1133">Transmembrane helix</keyword>
<reference evidence="4" key="1">
    <citation type="submission" date="2017-08" db="EMBL/GenBank/DDBJ databases">
        <authorList>
            <person name="Varghese N."/>
            <person name="Submissions S."/>
        </authorList>
    </citation>
    <scope>NUCLEOTIDE SEQUENCE [LARGE SCALE GENOMIC DNA]</scope>
    <source>
        <strain evidence="4">JC22</strain>
    </source>
</reference>
<feature type="transmembrane region" description="Helical" evidence="2">
    <location>
        <begin position="375"/>
        <end position="397"/>
    </location>
</feature>
<dbReference type="AlphaFoldDB" id="A0A285SWS3"/>